<evidence type="ECO:0000256" key="1">
    <source>
        <dbReference type="SAM" id="MobiDB-lite"/>
    </source>
</evidence>
<feature type="region of interest" description="Disordered" evidence="1">
    <location>
        <begin position="1"/>
        <end position="85"/>
    </location>
</feature>
<gene>
    <name evidence="2" type="ORF">CSSPJE1EN2_LOCUS3517</name>
</gene>
<evidence type="ECO:0000313" key="3">
    <source>
        <dbReference type="Proteomes" id="UP001497522"/>
    </source>
</evidence>
<feature type="compositionally biased region" description="Basic and acidic residues" evidence="1">
    <location>
        <begin position="125"/>
        <end position="137"/>
    </location>
</feature>
<feature type="compositionally biased region" description="Pro residues" evidence="1">
    <location>
        <begin position="146"/>
        <end position="176"/>
    </location>
</feature>
<name>A0ABP1ADI7_9BRYO</name>
<feature type="compositionally biased region" description="Polar residues" evidence="1">
    <location>
        <begin position="34"/>
        <end position="45"/>
    </location>
</feature>
<proteinExistence type="predicted"/>
<organism evidence="2 3">
    <name type="scientific">Sphagnum jensenii</name>
    <dbReference type="NCBI Taxonomy" id="128206"/>
    <lineage>
        <taxon>Eukaryota</taxon>
        <taxon>Viridiplantae</taxon>
        <taxon>Streptophyta</taxon>
        <taxon>Embryophyta</taxon>
        <taxon>Bryophyta</taxon>
        <taxon>Sphagnophytina</taxon>
        <taxon>Sphagnopsida</taxon>
        <taxon>Sphagnales</taxon>
        <taxon>Sphagnaceae</taxon>
        <taxon>Sphagnum</taxon>
    </lineage>
</organism>
<feature type="compositionally biased region" description="Low complexity" evidence="1">
    <location>
        <begin position="13"/>
        <end position="25"/>
    </location>
</feature>
<dbReference type="Proteomes" id="UP001497522">
    <property type="component" value="Chromosome 11"/>
</dbReference>
<reference evidence="2" key="1">
    <citation type="submission" date="2024-03" db="EMBL/GenBank/DDBJ databases">
        <authorList>
            <consortium name="ELIXIR-Norway"/>
            <consortium name="Elixir Norway"/>
        </authorList>
    </citation>
    <scope>NUCLEOTIDE SEQUENCE</scope>
</reference>
<protein>
    <submittedName>
        <fullName evidence="2">Uncharacterized protein</fullName>
    </submittedName>
</protein>
<keyword evidence="3" id="KW-1185">Reference proteome</keyword>
<dbReference type="EMBL" id="OZ023712">
    <property type="protein sequence ID" value="CAK9860522.1"/>
    <property type="molecule type" value="Genomic_DNA"/>
</dbReference>
<sequence length="338" mass="37799">MDGADGHRRVRPRLSSTLQHSRSSSAPAHRPVLRSSSTLQHSRSPSAPAHRPVLRASSTLQQNRSPSPPLAHEVVPRVQYRPTTAPTGFGFRFGVRTRSSRLNPQYRNSEPVALTMIPGFREVPIRQETRRLTERPDQLPVALRPPSRPSQQLPPIPFRPPLPPPRPSQQLPPIPVRPSRLTHQLPPIPPRPTQQLPPLPVRPPRPAQQLPPIPVHRPVQTQQLRSIPVRRPVQTQQLPAIRGRPPVATQQLPSVPRPPRPVDNPRGSQSVALRPPVRPVDNLRASQNRQSIPATPMSYLDKGKGKLDIELCELEVAEQLLNLRYLPMHPSKIASSSR</sequence>
<evidence type="ECO:0000313" key="2">
    <source>
        <dbReference type="EMBL" id="CAK9860522.1"/>
    </source>
</evidence>
<feature type="compositionally biased region" description="Polar residues" evidence="1">
    <location>
        <begin position="56"/>
        <end position="65"/>
    </location>
</feature>
<feature type="region of interest" description="Disordered" evidence="1">
    <location>
        <begin position="125"/>
        <end position="274"/>
    </location>
</feature>
<accession>A0ABP1ADI7</accession>
<feature type="compositionally biased region" description="Pro residues" evidence="1">
    <location>
        <begin position="186"/>
        <end position="215"/>
    </location>
</feature>